<dbReference type="EMBL" id="BDGG01000003">
    <property type="protein sequence ID" value="GAU96260.1"/>
    <property type="molecule type" value="Genomic_DNA"/>
</dbReference>
<keyword evidence="3" id="KW-0732">Signal</keyword>
<dbReference type="PANTHER" id="PTHR11362">
    <property type="entry name" value="PHOSPHATIDYLETHANOLAMINE-BINDING PROTEIN"/>
    <property type="match status" value="1"/>
</dbReference>
<gene>
    <name evidence="4" type="primary">RvY_07730-1</name>
    <name evidence="4" type="synonym">RvY_07730.1</name>
    <name evidence="4" type="ORF">RvY_07730</name>
</gene>
<evidence type="ECO:0000256" key="3">
    <source>
        <dbReference type="SAM" id="SignalP"/>
    </source>
</evidence>
<feature type="transmembrane region" description="Helical" evidence="2">
    <location>
        <begin position="559"/>
        <end position="577"/>
    </location>
</feature>
<evidence type="ECO:0000313" key="5">
    <source>
        <dbReference type="Proteomes" id="UP000186922"/>
    </source>
</evidence>
<comment type="caution">
    <text evidence="4">The sequence shown here is derived from an EMBL/GenBank/DDBJ whole genome shotgun (WGS) entry which is preliminary data.</text>
</comment>
<feature type="signal peptide" evidence="3">
    <location>
        <begin position="1"/>
        <end position="32"/>
    </location>
</feature>
<feature type="compositionally biased region" description="Low complexity" evidence="1">
    <location>
        <begin position="545"/>
        <end position="555"/>
    </location>
</feature>
<dbReference type="Proteomes" id="UP000186922">
    <property type="component" value="Unassembled WGS sequence"/>
</dbReference>
<dbReference type="AlphaFoldDB" id="A0A1D1V5W3"/>
<protein>
    <submittedName>
        <fullName evidence="4">Uncharacterized protein</fullName>
    </submittedName>
</protein>
<keyword evidence="2" id="KW-0472">Membrane</keyword>
<name>A0A1D1V5W3_RAMVA</name>
<reference evidence="4 5" key="1">
    <citation type="journal article" date="2016" name="Nat. Commun.">
        <title>Extremotolerant tardigrade genome and improved radiotolerance of human cultured cells by tardigrade-unique protein.</title>
        <authorList>
            <person name="Hashimoto T."/>
            <person name="Horikawa D.D."/>
            <person name="Saito Y."/>
            <person name="Kuwahara H."/>
            <person name="Kozuka-Hata H."/>
            <person name="Shin-I T."/>
            <person name="Minakuchi Y."/>
            <person name="Ohishi K."/>
            <person name="Motoyama A."/>
            <person name="Aizu T."/>
            <person name="Enomoto A."/>
            <person name="Kondo K."/>
            <person name="Tanaka S."/>
            <person name="Hara Y."/>
            <person name="Koshikawa S."/>
            <person name="Sagara H."/>
            <person name="Miura T."/>
            <person name="Yokobori S."/>
            <person name="Miyagawa K."/>
            <person name="Suzuki Y."/>
            <person name="Kubo T."/>
            <person name="Oyama M."/>
            <person name="Kohara Y."/>
            <person name="Fujiyama A."/>
            <person name="Arakawa K."/>
            <person name="Katayama T."/>
            <person name="Toyoda A."/>
            <person name="Kunieda T."/>
        </authorList>
    </citation>
    <scope>NUCLEOTIDE SEQUENCE [LARGE SCALE GENOMIC DNA]</scope>
    <source>
        <strain evidence="4 5">YOKOZUNA-1</strain>
    </source>
</reference>
<evidence type="ECO:0000313" key="4">
    <source>
        <dbReference type="EMBL" id="GAU96260.1"/>
    </source>
</evidence>
<organism evidence="4 5">
    <name type="scientific">Ramazzottius varieornatus</name>
    <name type="common">Water bear</name>
    <name type="synonym">Tardigrade</name>
    <dbReference type="NCBI Taxonomy" id="947166"/>
    <lineage>
        <taxon>Eukaryota</taxon>
        <taxon>Metazoa</taxon>
        <taxon>Ecdysozoa</taxon>
        <taxon>Tardigrada</taxon>
        <taxon>Eutardigrada</taxon>
        <taxon>Parachela</taxon>
        <taxon>Hypsibioidea</taxon>
        <taxon>Ramazzottiidae</taxon>
        <taxon>Ramazzottius</taxon>
    </lineage>
</organism>
<dbReference type="STRING" id="947166.A0A1D1V5W3"/>
<dbReference type="PANTHER" id="PTHR11362:SF82">
    <property type="entry name" value="PHOSPHATIDYLETHANOLAMINE-BINDING PROTEIN 4"/>
    <property type="match status" value="1"/>
</dbReference>
<accession>A0A1D1V5W3</accession>
<evidence type="ECO:0000256" key="2">
    <source>
        <dbReference type="SAM" id="Phobius"/>
    </source>
</evidence>
<dbReference type="Gene3D" id="3.90.280.10">
    <property type="entry name" value="PEBP-like"/>
    <property type="match status" value="2"/>
</dbReference>
<keyword evidence="5" id="KW-1185">Reference proteome</keyword>
<dbReference type="InterPro" id="IPR035810">
    <property type="entry name" value="PEBP_euk"/>
</dbReference>
<keyword evidence="2" id="KW-1133">Transmembrane helix</keyword>
<dbReference type="OrthoDB" id="2506647at2759"/>
<feature type="region of interest" description="Disordered" evidence="1">
    <location>
        <begin position="536"/>
        <end position="555"/>
    </location>
</feature>
<feature type="chain" id="PRO_5008898067" evidence="3">
    <location>
        <begin position="33"/>
        <end position="581"/>
    </location>
</feature>
<sequence>MKPRSLSVYLSLHRIMSAVLFIILGMFSRCSAQLSPKPCLPAARASGETACLRHTNDLLFNETKFFFGRDLDALCDNSSVNNPDDLNCFVDDGPTRRYSLASRLFSNILKPESVDRFMTVTFSTGAGRYRACGAEGFPIEESTIDVNPDMDPASAVYLRTPKFDMRADRNVFYTIVIMDATYGYIHGLFVDFPTPRAVIPYIPPLNFRNITNTFVFVVYAQPERDMMLEPRTLGVMKTPALAKQFRLNDFATDHGLVGPVAINWMDVKSDPWAVQQVADRSGGSDNYCIMFVMEAFRKADFQFLSNNFSTLDTVLDITFPHPAAKFTVCCQRYSLNASVLSLNPVINQTTDNEILRTEPTFIANSTALRISNASRTYTVLAVSNKNTEIEISSPRRPYLVWMVVNIPEEKLATLHDDHSKAFVPYKLPSFSLNANPKFVAQRRVYYMLFEQSSPIDTSTVDDLALSNSSVCSASSPFKGRCKFDVQKFISDNRMTLRGINWITAVKESLTKFNMVKTGEPEDGVCRDEPLYSRPCPADNKPTVAPRPAGRSAGASAKSGSYITVVLALCFSFFSLLLRSFQ</sequence>
<dbReference type="SUPFAM" id="SSF49777">
    <property type="entry name" value="PEBP-like"/>
    <property type="match status" value="2"/>
</dbReference>
<dbReference type="InterPro" id="IPR036610">
    <property type="entry name" value="PEBP-like_sf"/>
</dbReference>
<proteinExistence type="predicted"/>
<evidence type="ECO:0000256" key="1">
    <source>
        <dbReference type="SAM" id="MobiDB-lite"/>
    </source>
</evidence>
<keyword evidence="2" id="KW-0812">Transmembrane</keyword>